<proteinExistence type="predicted"/>
<dbReference type="RefSeq" id="WP_042858112.1">
    <property type="nucleotide sequence ID" value="NZ_CP015879.1"/>
</dbReference>
<keyword evidence="1" id="KW-0614">Plasmid</keyword>
<dbReference type="EMBL" id="CP015879">
    <property type="protein sequence ID" value="ANI18679.1"/>
    <property type="molecule type" value="Genomic_DNA"/>
</dbReference>
<accession>A0A1A9KMH3</accession>
<evidence type="ECO:0000313" key="2">
    <source>
        <dbReference type="Proteomes" id="UP000077748"/>
    </source>
</evidence>
<protein>
    <submittedName>
        <fullName evidence="1">Uncharacterized protein</fullName>
    </submittedName>
</protein>
<dbReference type="AlphaFoldDB" id="A0A1A9KMH3"/>
<geneLocation type="plasmid" evidence="2">
    <name>prbl16</name>
</geneLocation>
<gene>
    <name evidence="1" type="ORF">A9C11_31930</name>
</gene>
<organism evidence="1 2">
    <name type="scientific">Pseudomonas citronellolis</name>
    <dbReference type="NCBI Taxonomy" id="53408"/>
    <lineage>
        <taxon>Bacteria</taxon>
        <taxon>Pseudomonadati</taxon>
        <taxon>Pseudomonadota</taxon>
        <taxon>Gammaproteobacteria</taxon>
        <taxon>Pseudomonadales</taxon>
        <taxon>Pseudomonadaceae</taxon>
        <taxon>Pseudomonas</taxon>
    </lineage>
</organism>
<reference evidence="1 2" key="1">
    <citation type="submission" date="2016-05" db="EMBL/GenBank/DDBJ databases">
        <title>Genome Sequence of Pseudomonas citronellolis Strain SJTE-3, an Estrogens and Persistent Organic Pollutants degradation strain.</title>
        <authorList>
            <person name="Liang R."/>
        </authorList>
    </citation>
    <scope>NUCLEOTIDE SEQUENCE [LARGE SCALE GENOMIC DNA]</scope>
    <source>
        <strain evidence="1 2">SJTE-3</strain>
        <plasmid evidence="2">Plasmid prbl16</plasmid>
    </source>
</reference>
<dbReference type="GeneID" id="93444622"/>
<sequence length="377" mass="41720">MYQIQCKRLVDQLAFGLSLSQAEAIVARAYGRESYSSTSDTFGPEIPGLQAIRTPAEILQLERPQQMVEFMRMVLNLTLPGPEPVHQQIPPKNLVATMYNFGNFDALVTYVRNDPIDPNDDKPETLLKFNNRYGYMANSQVIMGRGYHGHTLVAQPDAKLASRYIDQEAILNKLNGLQVIIVRDRVDGDSYINHYSRNHLVMRHAASEDLSSLILGSRAKDACLTVSIVPAERYSLEAIIAPHVAALTKNSPAGRSIILDGLNIDEDSASFQAGLRLASSQGINVVLMAPVLKASQWDHFETRLIFGFDLQMAQTANAEMNRAIVQAAPYVGLKGDRMQFLYYSAASGARYGAIPLIPEEEKRAPLLKRIFGSPARA</sequence>
<evidence type="ECO:0000313" key="1">
    <source>
        <dbReference type="EMBL" id="ANI18679.1"/>
    </source>
</evidence>
<dbReference type="Proteomes" id="UP000077748">
    <property type="component" value="Plasmid pRBL16"/>
</dbReference>
<name>A0A1A9KMH3_9PSED</name>